<dbReference type="InterPro" id="IPR002921">
    <property type="entry name" value="Fungal_lipase-type"/>
</dbReference>
<gene>
    <name evidence="3" type="ORF">P5673_019742</name>
</gene>
<name>A0AAD9QBB7_ACRCE</name>
<accession>A0AAD9QBB7</accession>
<dbReference type="InterPro" id="IPR029058">
    <property type="entry name" value="AB_hydrolase_fold"/>
</dbReference>
<proteinExistence type="predicted"/>
<comment type="caution">
    <text evidence="3">The sequence shown here is derived from an EMBL/GenBank/DDBJ whole genome shotgun (WGS) entry which is preliminary data.</text>
</comment>
<organism evidence="3 4">
    <name type="scientific">Acropora cervicornis</name>
    <name type="common">Staghorn coral</name>
    <dbReference type="NCBI Taxonomy" id="6130"/>
    <lineage>
        <taxon>Eukaryota</taxon>
        <taxon>Metazoa</taxon>
        <taxon>Cnidaria</taxon>
        <taxon>Anthozoa</taxon>
        <taxon>Hexacorallia</taxon>
        <taxon>Scleractinia</taxon>
        <taxon>Astrocoeniina</taxon>
        <taxon>Acroporidae</taxon>
        <taxon>Acropora</taxon>
    </lineage>
</organism>
<sequence>MVAFASLFIFLPLLTNVYGFRCNESNCRDCVDSSSSCVWCRRDNKCYMSASVFNPCEIAENIVDQSHCGDKLSHYDPELSMKMLLLSSAAYDRAHPQECLDNALPSDKFQIHHNVTKKCDFFKNNCSGYVAISHELKVIALAFRGSKHFGQAFMVLMKSLTSPRKKFLNGEVQTYWKRGFDKLWSGMETEVKDLVSQNPSYQLWVTGHSLGGTMASLASAWLSYNSFAPRKNIILYTFGMPRVGNYDYALEHDELVNNSWRVVNDNDIVPHFPTVASFSILNGPYHHGVEAFYSKPATSPYSEHRECHGKPYNEDITCSFKKLRLSIERHKTYFSIPVGTFWKTKCVRSTRKKRETSGTETDGNSSAKTFALSQSDGRKYLLSSAKNAALSSGIHQSFQEMTCFIFLATVAAIIAV</sequence>
<feature type="signal peptide" evidence="1">
    <location>
        <begin position="1"/>
        <end position="19"/>
    </location>
</feature>
<reference evidence="3" key="2">
    <citation type="journal article" date="2023" name="Science">
        <title>Genomic signatures of disease resistance in endangered staghorn corals.</title>
        <authorList>
            <person name="Vollmer S.V."/>
            <person name="Selwyn J.D."/>
            <person name="Despard B.A."/>
            <person name="Roesel C.L."/>
        </authorList>
    </citation>
    <scope>NUCLEOTIDE SEQUENCE</scope>
    <source>
        <strain evidence="3">K2</strain>
    </source>
</reference>
<dbReference type="SUPFAM" id="SSF53474">
    <property type="entry name" value="alpha/beta-Hydrolases"/>
    <property type="match status" value="1"/>
</dbReference>
<dbReference type="GO" id="GO:0006629">
    <property type="term" value="P:lipid metabolic process"/>
    <property type="evidence" value="ECO:0007669"/>
    <property type="project" value="InterPro"/>
</dbReference>
<dbReference type="PANTHER" id="PTHR45908">
    <property type="entry name" value="PROTEIN CBG11750-RELATED"/>
    <property type="match status" value="1"/>
</dbReference>
<evidence type="ECO:0000256" key="1">
    <source>
        <dbReference type="SAM" id="SignalP"/>
    </source>
</evidence>
<dbReference type="AlphaFoldDB" id="A0AAD9QBB7"/>
<dbReference type="Proteomes" id="UP001249851">
    <property type="component" value="Unassembled WGS sequence"/>
</dbReference>
<keyword evidence="1" id="KW-0732">Signal</keyword>
<evidence type="ECO:0000313" key="4">
    <source>
        <dbReference type="Proteomes" id="UP001249851"/>
    </source>
</evidence>
<dbReference type="Pfam" id="PF01764">
    <property type="entry name" value="Lipase_3"/>
    <property type="match status" value="1"/>
</dbReference>
<keyword evidence="4" id="KW-1185">Reference proteome</keyword>
<dbReference type="Gene3D" id="3.40.50.1820">
    <property type="entry name" value="alpha/beta hydrolase"/>
    <property type="match status" value="1"/>
</dbReference>
<evidence type="ECO:0000313" key="3">
    <source>
        <dbReference type="EMBL" id="KAK2558158.1"/>
    </source>
</evidence>
<protein>
    <submittedName>
        <fullName evidence="3">Lipase</fullName>
    </submittedName>
</protein>
<reference evidence="3" key="1">
    <citation type="journal article" date="2023" name="G3 (Bethesda)">
        <title>Whole genome assembly and annotation of the endangered Caribbean coral Acropora cervicornis.</title>
        <authorList>
            <person name="Selwyn J.D."/>
            <person name="Vollmer S.V."/>
        </authorList>
    </citation>
    <scope>NUCLEOTIDE SEQUENCE</scope>
    <source>
        <strain evidence="3">K2</strain>
    </source>
</reference>
<dbReference type="EMBL" id="JARQWQ010000046">
    <property type="protein sequence ID" value="KAK2558158.1"/>
    <property type="molecule type" value="Genomic_DNA"/>
</dbReference>
<dbReference type="CDD" id="cd00519">
    <property type="entry name" value="Lipase_3"/>
    <property type="match status" value="1"/>
</dbReference>
<evidence type="ECO:0000259" key="2">
    <source>
        <dbReference type="Pfam" id="PF01764"/>
    </source>
</evidence>
<feature type="domain" description="Fungal lipase-type" evidence="2">
    <location>
        <begin position="141"/>
        <end position="275"/>
    </location>
</feature>
<feature type="chain" id="PRO_5042071564" evidence="1">
    <location>
        <begin position="20"/>
        <end position="416"/>
    </location>
</feature>